<dbReference type="Proteomes" id="UP000887580">
    <property type="component" value="Unplaced"/>
</dbReference>
<evidence type="ECO:0000313" key="2">
    <source>
        <dbReference type="WBParaSite" id="PS1159_v2.g12677.t1"/>
    </source>
</evidence>
<sequence length="441" mass="50532">MARSTLRTRDTFVGDYDYGARNNQDNDDHDLAFIRSQSPYAYNDDDDDYPVGDKIPESSRNSNGIYHDGNYYEPTHTSNDYDVYEIQEVRQPFYDSTTNKEEYYWKDPNPRGGRDDEDDETPRDRILPPFTGETTNKTTYLPHIPIKEQKKASETPEKTKAPFYGETSHRINYTPKNSQKPSKHRPKTQLGTSKNHASDNQTINQATYDAKQVEGPIRYIAKDNLGVGGEFFSKTTHADEYVKHNVQNRPQRRKQSPSNLPQGILDSLTTSREVYTPKKGAKECPAAKLIAAQKSHKLNPKFRNGHFFLRIPKNYKNVQQIIDANSFTAITKQANEDTKVLKPKADILEINHESNLLPKNINKQRFVVAPEDLYDSHSTIYTPPPGIQSPRTIALNDSQTIFDQNHRFFETAAEYAVPQKLNNNTNWQKRVTTPLGFPIAK</sequence>
<reference evidence="2" key="1">
    <citation type="submission" date="2022-11" db="UniProtKB">
        <authorList>
            <consortium name="WormBaseParasite"/>
        </authorList>
    </citation>
    <scope>IDENTIFICATION</scope>
</reference>
<dbReference type="WBParaSite" id="PS1159_v2.g12677.t1">
    <property type="protein sequence ID" value="PS1159_v2.g12677.t1"/>
    <property type="gene ID" value="PS1159_v2.g12677"/>
</dbReference>
<accession>A0AC35F1F8</accession>
<proteinExistence type="predicted"/>
<name>A0AC35F1F8_9BILA</name>
<evidence type="ECO:0000313" key="1">
    <source>
        <dbReference type="Proteomes" id="UP000887580"/>
    </source>
</evidence>
<organism evidence="1 2">
    <name type="scientific">Panagrolaimus sp. PS1159</name>
    <dbReference type="NCBI Taxonomy" id="55785"/>
    <lineage>
        <taxon>Eukaryota</taxon>
        <taxon>Metazoa</taxon>
        <taxon>Ecdysozoa</taxon>
        <taxon>Nematoda</taxon>
        <taxon>Chromadorea</taxon>
        <taxon>Rhabditida</taxon>
        <taxon>Tylenchina</taxon>
        <taxon>Panagrolaimomorpha</taxon>
        <taxon>Panagrolaimoidea</taxon>
        <taxon>Panagrolaimidae</taxon>
        <taxon>Panagrolaimus</taxon>
    </lineage>
</organism>
<protein>
    <submittedName>
        <fullName evidence="2">Uncharacterized protein</fullName>
    </submittedName>
</protein>